<proteinExistence type="predicted"/>
<reference evidence="1 2" key="1">
    <citation type="submission" date="2019-05" db="EMBL/GenBank/DDBJ databases">
        <title>Another draft genome of Portunus trituberculatus and its Hox gene families provides insights of decapod evolution.</title>
        <authorList>
            <person name="Jeong J.-H."/>
            <person name="Song I."/>
            <person name="Kim S."/>
            <person name="Choi T."/>
            <person name="Kim D."/>
            <person name="Ryu S."/>
            <person name="Kim W."/>
        </authorList>
    </citation>
    <scope>NUCLEOTIDE SEQUENCE [LARGE SCALE GENOMIC DNA]</scope>
    <source>
        <tissue evidence="1">Muscle</tissue>
    </source>
</reference>
<evidence type="ECO:0000313" key="1">
    <source>
        <dbReference type="EMBL" id="MPC28661.1"/>
    </source>
</evidence>
<dbReference type="EMBL" id="VSRR010001947">
    <property type="protein sequence ID" value="MPC28661.1"/>
    <property type="molecule type" value="Genomic_DNA"/>
</dbReference>
<protein>
    <submittedName>
        <fullName evidence="1">Uncharacterized protein</fullName>
    </submittedName>
</protein>
<accession>A0A5B7E3R5</accession>
<name>A0A5B7E3R5_PORTR</name>
<comment type="caution">
    <text evidence="1">The sequence shown here is derived from an EMBL/GenBank/DDBJ whole genome shotgun (WGS) entry which is preliminary data.</text>
</comment>
<sequence length="129" mass="14520">MRGPNALDWQVYFYFSDVTDSPSHSTPHYLIIFCEAPVIEVETVRLKLPRTSHSSISHCRSDHHSTSPRHQHLQAEGFPCLPARSQCSTWPGFPTILHSNNLSTTYDEGGTGFLNKNCSCFTGVISRRL</sequence>
<dbReference type="Proteomes" id="UP000324222">
    <property type="component" value="Unassembled WGS sequence"/>
</dbReference>
<organism evidence="1 2">
    <name type="scientific">Portunus trituberculatus</name>
    <name type="common">Swimming crab</name>
    <name type="synonym">Neptunus trituberculatus</name>
    <dbReference type="NCBI Taxonomy" id="210409"/>
    <lineage>
        <taxon>Eukaryota</taxon>
        <taxon>Metazoa</taxon>
        <taxon>Ecdysozoa</taxon>
        <taxon>Arthropoda</taxon>
        <taxon>Crustacea</taxon>
        <taxon>Multicrustacea</taxon>
        <taxon>Malacostraca</taxon>
        <taxon>Eumalacostraca</taxon>
        <taxon>Eucarida</taxon>
        <taxon>Decapoda</taxon>
        <taxon>Pleocyemata</taxon>
        <taxon>Brachyura</taxon>
        <taxon>Eubrachyura</taxon>
        <taxon>Portunoidea</taxon>
        <taxon>Portunidae</taxon>
        <taxon>Portuninae</taxon>
        <taxon>Portunus</taxon>
    </lineage>
</organism>
<evidence type="ECO:0000313" key="2">
    <source>
        <dbReference type="Proteomes" id="UP000324222"/>
    </source>
</evidence>
<dbReference type="AlphaFoldDB" id="A0A5B7E3R5"/>
<gene>
    <name evidence="1" type="ORF">E2C01_021871</name>
</gene>
<keyword evidence="2" id="KW-1185">Reference proteome</keyword>